<proteinExistence type="inferred from homology"/>
<evidence type="ECO:0000256" key="4">
    <source>
        <dbReference type="ARBA" id="ARBA00022801"/>
    </source>
</evidence>
<comment type="catalytic activity">
    <reaction evidence="1 7">
        <text>a 1,2-diacyl-sn-glycero-3-phosphocholine + H2O = a 1,2-diacyl-sn-glycero-3-phosphate + choline + H(+)</text>
        <dbReference type="Rhea" id="RHEA:14445"/>
        <dbReference type="ChEBI" id="CHEBI:15354"/>
        <dbReference type="ChEBI" id="CHEBI:15377"/>
        <dbReference type="ChEBI" id="CHEBI:15378"/>
        <dbReference type="ChEBI" id="CHEBI:57643"/>
        <dbReference type="ChEBI" id="CHEBI:58608"/>
        <dbReference type="EC" id="3.1.4.4"/>
    </reaction>
</comment>
<feature type="compositionally biased region" description="Basic and acidic residues" evidence="8">
    <location>
        <begin position="1283"/>
        <end position="1301"/>
    </location>
</feature>
<protein>
    <recommendedName>
        <fullName evidence="7">Phospholipase</fullName>
        <ecNumber evidence="7">3.1.4.4</ecNumber>
    </recommendedName>
</protein>
<dbReference type="CDD" id="cd09141">
    <property type="entry name" value="PLDc_vPLD1_2_yPLD_like_2"/>
    <property type="match status" value="1"/>
</dbReference>
<dbReference type="InterPro" id="IPR001683">
    <property type="entry name" value="PX_dom"/>
</dbReference>
<evidence type="ECO:0000256" key="5">
    <source>
        <dbReference type="ARBA" id="ARBA00022963"/>
    </source>
</evidence>
<evidence type="ECO:0000256" key="6">
    <source>
        <dbReference type="ARBA" id="ARBA00023098"/>
    </source>
</evidence>
<feature type="compositionally biased region" description="Basic and acidic residues" evidence="8">
    <location>
        <begin position="13"/>
        <end position="23"/>
    </location>
</feature>
<dbReference type="SUPFAM" id="SSF64268">
    <property type="entry name" value="PX domain"/>
    <property type="match status" value="1"/>
</dbReference>
<dbReference type="SMART" id="SM00155">
    <property type="entry name" value="PLDc"/>
    <property type="match status" value="2"/>
</dbReference>
<feature type="compositionally biased region" description="Basic and acidic residues" evidence="8">
    <location>
        <begin position="196"/>
        <end position="253"/>
    </location>
</feature>
<feature type="compositionally biased region" description="Low complexity" evidence="8">
    <location>
        <begin position="1266"/>
        <end position="1277"/>
    </location>
</feature>
<comment type="similarity">
    <text evidence="2 7">Belongs to the phospholipase D family.</text>
</comment>
<evidence type="ECO:0000256" key="3">
    <source>
        <dbReference type="ARBA" id="ARBA00022737"/>
    </source>
</evidence>
<dbReference type="InParanoid" id="G7E4K0"/>
<feature type="region of interest" description="Disordered" evidence="8">
    <location>
        <begin position="1158"/>
        <end position="1190"/>
    </location>
</feature>
<dbReference type="HOGENOM" id="CLU_000690_3_2_1"/>
<dbReference type="CDD" id="cd09138">
    <property type="entry name" value="PLDc_vPLD1_2_yPLD_like_1"/>
    <property type="match status" value="1"/>
</dbReference>
<dbReference type="Gene3D" id="3.30.1520.10">
    <property type="entry name" value="Phox-like domain"/>
    <property type="match status" value="1"/>
</dbReference>
<feature type="region of interest" description="Disordered" evidence="8">
    <location>
        <begin position="1247"/>
        <end position="1480"/>
    </location>
</feature>
<feature type="region of interest" description="Disordered" evidence="8">
    <location>
        <begin position="191"/>
        <end position="283"/>
    </location>
</feature>
<evidence type="ECO:0000256" key="2">
    <source>
        <dbReference type="ARBA" id="ARBA00008664"/>
    </source>
</evidence>
<evidence type="ECO:0000259" key="10">
    <source>
        <dbReference type="PROSITE" id="PS50195"/>
    </source>
</evidence>
<evidence type="ECO:0000256" key="8">
    <source>
        <dbReference type="SAM" id="MobiDB-lite"/>
    </source>
</evidence>
<dbReference type="InterPro" id="IPR001736">
    <property type="entry name" value="PLipase_D/transphosphatidylase"/>
</dbReference>
<keyword evidence="12" id="KW-1185">Reference proteome</keyword>
<feature type="compositionally biased region" description="Basic and acidic residues" evidence="8">
    <location>
        <begin position="32"/>
        <end position="49"/>
    </location>
</feature>
<feature type="compositionally biased region" description="Basic and acidic residues" evidence="8">
    <location>
        <begin position="1427"/>
        <end position="1462"/>
    </location>
</feature>
<feature type="domain" description="PX" evidence="10">
    <location>
        <begin position="322"/>
        <end position="455"/>
    </location>
</feature>
<evidence type="ECO:0000313" key="12">
    <source>
        <dbReference type="Proteomes" id="UP000009131"/>
    </source>
</evidence>
<dbReference type="PROSITE" id="PS50035">
    <property type="entry name" value="PLD"/>
    <property type="match status" value="2"/>
</dbReference>
<dbReference type="CDD" id="cd06093">
    <property type="entry name" value="PX_domain"/>
    <property type="match status" value="1"/>
</dbReference>
<dbReference type="PROSITE" id="PS50195">
    <property type="entry name" value="PX"/>
    <property type="match status" value="1"/>
</dbReference>
<dbReference type="GO" id="GO:0035556">
    <property type="term" value="P:intracellular signal transduction"/>
    <property type="evidence" value="ECO:0007669"/>
    <property type="project" value="InterPro"/>
</dbReference>
<dbReference type="OMA" id="QMLQWIA"/>
<dbReference type="InterPro" id="IPR025202">
    <property type="entry name" value="PLD-like_dom"/>
</dbReference>
<keyword evidence="5 7" id="KW-0442">Lipid degradation</keyword>
<evidence type="ECO:0000256" key="7">
    <source>
        <dbReference type="PIRNR" id="PIRNR009376"/>
    </source>
</evidence>
<name>G7E4K0_MIXOS</name>
<dbReference type="RefSeq" id="XP_014570516.1">
    <property type="nucleotide sequence ID" value="XM_014715030.1"/>
</dbReference>
<dbReference type="EMBL" id="BABT02000139">
    <property type="protein sequence ID" value="GAA97760.1"/>
    <property type="molecule type" value="Genomic_DNA"/>
</dbReference>
<feature type="compositionally biased region" description="Basic and acidic residues" evidence="8">
    <location>
        <begin position="546"/>
        <end position="558"/>
    </location>
</feature>
<reference evidence="11 12" key="2">
    <citation type="journal article" date="2012" name="Open Biol.">
        <title>Characteristics of nucleosomes and linker DNA regions on the genome of the basidiomycete Mixia osmundae revealed by mono- and dinucleosome mapping.</title>
        <authorList>
            <person name="Nishida H."/>
            <person name="Kondo S."/>
            <person name="Matsumoto T."/>
            <person name="Suzuki Y."/>
            <person name="Yoshikawa H."/>
            <person name="Taylor T.D."/>
            <person name="Sugiyama J."/>
        </authorList>
    </citation>
    <scope>NUCLEOTIDE SEQUENCE [LARGE SCALE GENOMIC DNA]</scope>
    <source>
        <strain evidence="12">CBS 9802 / IAM 14324 / JCM 22182 / KY 12970</strain>
    </source>
</reference>
<feature type="compositionally biased region" description="Polar residues" evidence="8">
    <location>
        <begin position="1331"/>
        <end position="1344"/>
    </location>
</feature>
<feature type="compositionally biased region" description="Basic and acidic residues" evidence="8">
    <location>
        <begin position="1247"/>
        <end position="1258"/>
    </location>
</feature>
<dbReference type="Pfam" id="PF00787">
    <property type="entry name" value="PX"/>
    <property type="match status" value="1"/>
</dbReference>
<dbReference type="FunFam" id="3.30.870.10:FF:000011">
    <property type="entry name" value="Phospholipase"/>
    <property type="match status" value="1"/>
</dbReference>
<dbReference type="EC" id="3.1.4.4" evidence="7"/>
<dbReference type="PIRSF" id="PIRSF009376">
    <property type="entry name" value="Phospholipase_D_euk"/>
    <property type="match status" value="1"/>
</dbReference>
<feature type="compositionally biased region" description="Polar residues" evidence="8">
    <location>
        <begin position="1571"/>
        <end position="1595"/>
    </location>
</feature>
<feature type="region of interest" description="Disordered" evidence="8">
    <location>
        <begin position="543"/>
        <end position="605"/>
    </location>
</feature>
<reference evidence="11 12" key="1">
    <citation type="journal article" date="2011" name="J. Gen. Appl. Microbiol.">
        <title>Draft genome sequencing of the enigmatic basidiomycete Mixia osmundae.</title>
        <authorList>
            <person name="Nishida H."/>
            <person name="Nagatsuka Y."/>
            <person name="Sugiyama J."/>
        </authorList>
    </citation>
    <scope>NUCLEOTIDE SEQUENCE [LARGE SCALE GENOMIC DNA]</scope>
    <source>
        <strain evidence="12">CBS 9802 / IAM 14324 / JCM 22182 / KY 12970</strain>
    </source>
</reference>
<dbReference type="PANTHER" id="PTHR18896">
    <property type="entry name" value="PHOSPHOLIPASE D"/>
    <property type="match status" value="1"/>
</dbReference>
<dbReference type="FunCoup" id="G7E4K0">
    <property type="interactions" value="390"/>
</dbReference>
<dbReference type="PANTHER" id="PTHR18896:SF76">
    <property type="entry name" value="PHOSPHOLIPASE"/>
    <property type="match status" value="1"/>
</dbReference>
<keyword evidence="4 7" id="KW-0378">Hydrolase</keyword>
<evidence type="ECO:0000313" key="11">
    <source>
        <dbReference type="EMBL" id="GAA97760.1"/>
    </source>
</evidence>
<feature type="compositionally biased region" description="Basic and acidic residues" evidence="8">
    <location>
        <begin position="1596"/>
        <end position="1617"/>
    </location>
</feature>
<comment type="caution">
    <text evidence="11">The sequence shown here is derived from an EMBL/GenBank/DDBJ whole genome shotgun (WGS) entry which is preliminary data.</text>
</comment>
<keyword evidence="3" id="KW-0677">Repeat</keyword>
<dbReference type="InterPro" id="IPR036871">
    <property type="entry name" value="PX_dom_sf"/>
</dbReference>
<evidence type="ECO:0000256" key="1">
    <source>
        <dbReference type="ARBA" id="ARBA00000798"/>
    </source>
</evidence>
<dbReference type="Gene3D" id="3.30.870.10">
    <property type="entry name" value="Endonuclease Chain A"/>
    <property type="match status" value="2"/>
</dbReference>
<feature type="region of interest" description="Disordered" evidence="8">
    <location>
        <begin position="1"/>
        <end position="149"/>
    </location>
</feature>
<dbReference type="InterPro" id="IPR015679">
    <property type="entry name" value="PLipase_D_fam"/>
</dbReference>
<feature type="compositionally biased region" description="Basic and acidic residues" evidence="8">
    <location>
        <begin position="1375"/>
        <end position="1391"/>
    </location>
</feature>
<sequence>MGQSEYLAAFLEAADKEKARQQHETGQNGNAKPDEHGGTEAAGKGEHKSIFGPGFAERVKKQQAKEDEAAQDGKPIRAPASSKDREESSSAAATQDPYEAGKAHQLFSKGGPSAAVTLRGPFSISESKTADALWSATNQDTSLERDDVRPFTKQEKIAAEVQKRRAKGGVQALLGPVYIKSSATLFNVVPSSAGTHKFERDRKKAEQAFADDGRDQQEIDADNEKKENEKKTNGDARPQSDAHEDSQRDDDKNASANKSRWAAVRQKLGRNDGGSAKTPEDMSRALGGHELVTELAVGMLSMMMIKMSMDRDEHGTSRIPVLMNYLKLRISDSVYPLHAAHALFRIELEYGDGLLKWVIYREMRDFVNLHAHYRVANLRTQMDRFPNFPKTSLPYFNYLKKEGKDKDGKEIGKQDFAEMQRRALENYLLKLIRATMFRADANRLCKFLEISALAVSLAAAQGLQGKQGYLRVLSTGASRRKRPGFHPVDFKFRHGPKWFIVRESYVVAANDANSSEIFDVFLMDMNFTLERPRRPYRQMLTLLKGNKGDEHDEDRFKEEPDEDQMTHKQLKKQHKRDITPGGVGDPNDPSTTDAQEKDGRSLQSTSSHVFFIRNSERKMKLVAKNERQMDQFIASIERMAANSLWSGQNRFDSFAPIRMNVAAQWLVDGRDYFWNLSKAIAMAKHTIHIHDWWISPELYLRRPPEEKWRFDNLLKRKAEEGVKVFIIVYREVSNDFTPVDSTHTKTTLLGLHPNIHLQRSPDHMGTRTLLWSHHEKMCVIDGAIAFMGGFDICFGRWDTPQHLLVDDDDEERIWPGKDYSNSRVSDFSNLTKPFEDMYDRKVVPRQPWHDIGLQLIGQPARDLVRHFVQRWNMLLRTKNHTRMMPFLLPMPDFTAADLKEQRITGTCEAQICRSCGPWSMQTPDRVEHSITTAYVKAIEMSDHYVHIENQFFITSTQVEGATIENKIGDALVSRILKAHEEGTPWRACIIIPLVPGYPLSMDHPDAGSVRMIVECQNRTIGRGEHSIFARLRRAGIDPDEYISFFSLRGWGRMKKTGLLVTQDIYIHAKCMIVDDRIVIIGSANINERSQRGDRDSELACVLRDTDLIDGSMGGKPYRVGRFAHTLRIRLMREHLGLDTDALEAEEANMDLLERRAVQHEDDVKPWDPSNEQNRADEDGEGGGNSKVTQSTGFFHHVKSGAHKASRETASFGEGLKETAANKLQKVDQSTEHAGGEAAAEAMEHIDPKHKEKQDEKPQNSEAVDIAAGKKSGKASASTVVPTLEEKVMAEGRPVDAHEPGQHHKKAPLGLKPPNTDSDSAEPGQTDRETSQGESSAQQFANRQSKTPKPKHTKDTTRQGSTDKESGEAEADEQEESKKSDMTDLSQSRDQKMTQSNTDADDSRKITKSTMGAGAGDPSDIANAGSVADKDRDDEEKTSAEKEEDRNEARLDGAALERAREEGNDAQQKPGKDIAGQLKESLGSKMSPYAVPIQPPKIDPKGFADPLVDRFWKDTWMTVAVRNTQIFRKVFRCVPDDLVTTWDGLKDWNAWAQRHEKPHKDGNAPSSGGERSPTTATSGRFSAQQRSGSSHSLSKQEGSREQAKAAGADDPKLLKDEGPGAGTGGTMPSSTSKQTKKQLFQEPFTSQETDQMHDVLEEIQGHLVIYPTRFLEAESAAGSFLFAKDRIQPIAIFD</sequence>
<keyword evidence="6" id="KW-0443">Lipid metabolism</keyword>
<feature type="compositionally biased region" description="Basic and acidic residues" evidence="8">
    <location>
        <begin position="1352"/>
        <end position="1366"/>
    </location>
</feature>
<dbReference type="InterPro" id="IPR001849">
    <property type="entry name" value="PH_domain"/>
</dbReference>
<dbReference type="GO" id="GO:0006654">
    <property type="term" value="P:phosphatidic acid biosynthetic process"/>
    <property type="evidence" value="ECO:0007669"/>
    <property type="project" value="InterPro"/>
</dbReference>
<dbReference type="GO" id="GO:0009395">
    <property type="term" value="P:phospholipid catabolic process"/>
    <property type="evidence" value="ECO:0007669"/>
    <property type="project" value="TreeGrafter"/>
</dbReference>
<dbReference type="SUPFAM" id="SSF56024">
    <property type="entry name" value="Phospholipase D/nuclease"/>
    <property type="match status" value="2"/>
</dbReference>
<accession>G7E4K0</accession>
<dbReference type="Pfam" id="PF00614">
    <property type="entry name" value="PLDc"/>
    <property type="match status" value="1"/>
</dbReference>
<evidence type="ECO:0000259" key="9">
    <source>
        <dbReference type="PROSITE" id="PS50035"/>
    </source>
</evidence>
<feature type="domain" description="PLD phosphodiesterase" evidence="9">
    <location>
        <begin position="769"/>
        <end position="796"/>
    </location>
</feature>
<feature type="region of interest" description="Disordered" evidence="8">
    <location>
        <begin position="1553"/>
        <end position="1637"/>
    </location>
</feature>
<dbReference type="STRING" id="764103.G7E4K0"/>
<dbReference type="Proteomes" id="UP000009131">
    <property type="component" value="Unassembled WGS sequence"/>
</dbReference>
<gene>
    <name evidence="11" type="primary">Mo04439</name>
    <name evidence="11" type="ORF">E5Q_04439</name>
</gene>
<dbReference type="CDD" id="cd01254">
    <property type="entry name" value="PH_PLD"/>
    <property type="match status" value="1"/>
</dbReference>
<dbReference type="SMART" id="SM00233">
    <property type="entry name" value="PH"/>
    <property type="match status" value="1"/>
</dbReference>
<dbReference type="GO" id="GO:0004630">
    <property type="term" value="F:phospholipase D activity"/>
    <property type="evidence" value="ECO:0007669"/>
    <property type="project" value="UniProtKB-UniRule"/>
</dbReference>
<dbReference type="GO" id="GO:0035091">
    <property type="term" value="F:phosphatidylinositol binding"/>
    <property type="evidence" value="ECO:0007669"/>
    <property type="project" value="InterPro"/>
</dbReference>
<feature type="domain" description="PLD phosphodiesterase" evidence="9">
    <location>
        <begin position="1062"/>
        <end position="1089"/>
    </location>
</feature>
<organism evidence="11 12">
    <name type="scientific">Mixia osmundae (strain CBS 9802 / IAM 14324 / JCM 22182 / KY 12970)</name>
    <dbReference type="NCBI Taxonomy" id="764103"/>
    <lineage>
        <taxon>Eukaryota</taxon>
        <taxon>Fungi</taxon>
        <taxon>Dikarya</taxon>
        <taxon>Basidiomycota</taxon>
        <taxon>Pucciniomycotina</taxon>
        <taxon>Mixiomycetes</taxon>
        <taxon>Mixiales</taxon>
        <taxon>Mixiaceae</taxon>
        <taxon>Mixia</taxon>
    </lineage>
</organism>
<dbReference type="OrthoDB" id="14911at2759"/>
<dbReference type="Pfam" id="PF13091">
    <property type="entry name" value="PLDc_2"/>
    <property type="match status" value="1"/>
</dbReference>
<feature type="compositionally biased region" description="Basic and acidic residues" evidence="8">
    <location>
        <begin position="57"/>
        <end position="68"/>
    </location>
</feature>
<dbReference type="InterPro" id="IPR016555">
    <property type="entry name" value="PLipase_D_euk"/>
</dbReference>
<dbReference type="eggNOG" id="KOG1329">
    <property type="taxonomic scope" value="Eukaryota"/>
</dbReference>